<dbReference type="Proteomes" id="UP000591131">
    <property type="component" value="Unassembled WGS sequence"/>
</dbReference>
<protein>
    <submittedName>
        <fullName evidence="1">Uncharacterized protein</fullName>
    </submittedName>
</protein>
<sequence length="155" mass="16968">MSSTTTTGSSVHRRSKLDICPKDAIGRRKYQAVLSSRINAKSATHSSNKCECYGFQKLPPGLQAAILSVNAGVIKCRPPVSLIPSSACRFCSGTRCYCELSVAISRRARDPMESQGNDKDSNWAILRTVKIVEDLKDRIDGLIGRRFKGGYLGSR</sequence>
<reference evidence="1 2" key="1">
    <citation type="submission" date="2020-04" db="EMBL/GenBank/DDBJ databases">
        <title>Perkinsus chesapeaki whole genome sequence.</title>
        <authorList>
            <person name="Bogema D.R."/>
        </authorList>
    </citation>
    <scope>NUCLEOTIDE SEQUENCE [LARGE SCALE GENOMIC DNA]</scope>
    <source>
        <strain evidence="1">ATCC PRA-425</strain>
    </source>
</reference>
<organism evidence="1 2">
    <name type="scientific">Perkinsus chesapeaki</name>
    <name type="common">Clam parasite</name>
    <name type="synonym">Perkinsus andrewsi</name>
    <dbReference type="NCBI Taxonomy" id="330153"/>
    <lineage>
        <taxon>Eukaryota</taxon>
        <taxon>Sar</taxon>
        <taxon>Alveolata</taxon>
        <taxon>Perkinsozoa</taxon>
        <taxon>Perkinsea</taxon>
        <taxon>Perkinsida</taxon>
        <taxon>Perkinsidae</taxon>
        <taxon>Perkinsus</taxon>
    </lineage>
</organism>
<dbReference type="EMBL" id="JAAPAO010000586">
    <property type="protein sequence ID" value="KAF4656633.1"/>
    <property type="molecule type" value="Genomic_DNA"/>
</dbReference>
<dbReference type="AlphaFoldDB" id="A0A7J6LBU2"/>
<proteinExistence type="predicted"/>
<evidence type="ECO:0000313" key="1">
    <source>
        <dbReference type="EMBL" id="KAF4656633.1"/>
    </source>
</evidence>
<name>A0A7J6LBU2_PERCH</name>
<accession>A0A7J6LBU2</accession>
<gene>
    <name evidence="1" type="ORF">FOL47_008830</name>
</gene>
<comment type="caution">
    <text evidence="1">The sequence shown here is derived from an EMBL/GenBank/DDBJ whole genome shotgun (WGS) entry which is preliminary data.</text>
</comment>
<keyword evidence="2" id="KW-1185">Reference proteome</keyword>
<evidence type="ECO:0000313" key="2">
    <source>
        <dbReference type="Proteomes" id="UP000591131"/>
    </source>
</evidence>